<evidence type="ECO:0000256" key="2">
    <source>
        <dbReference type="ARBA" id="ARBA00022729"/>
    </source>
</evidence>
<gene>
    <name evidence="5" type="ORF">CCAND38_10041</name>
    <name evidence="6" type="ORF">CCAND93_530037</name>
    <name evidence="7" type="ORF">CKY20_03065</name>
</gene>
<accession>A0A0B7HUP6</accession>
<proteinExistence type="inferred from homology"/>
<dbReference type="Gene3D" id="3.30.910.20">
    <property type="entry name" value="Skp domain"/>
    <property type="match status" value="1"/>
</dbReference>
<dbReference type="STRING" id="1848903.CCAND38_10041"/>
<dbReference type="Proteomes" id="UP000265497">
    <property type="component" value="Unassembled WGS sequence"/>
</dbReference>
<dbReference type="Proteomes" id="UP000045051">
    <property type="component" value="Unassembled WGS sequence"/>
</dbReference>
<feature type="signal peptide" evidence="4">
    <location>
        <begin position="1"/>
        <end position="24"/>
    </location>
</feature>
<dbReference type="AlphaFoldDB" id="A0A0B7HUP6"/>
<dbReference type="InterPro" id="IPR005632">
    <property type="entry name" value="Chaperone_Skp"/>
</dbReference>
<dbReference type="PANTHER" id="PTHR35089:SF1">
    <property type="entry name" value="CHAPERONE PROTEIN SKP"/>
    <property type="match status" value="1"/>
</dbReference>
<dbReference type="EMBL" id="CDOI01000001">
    <property type="protein sequence ID" value="CEN43100.1"/>
    <property type="molecule type" value="Genomic_DNA"/>
</dbReference>
<evidence type="ECO:0000313" key="9">
    <source>
        <dbReference type="Proteomes" id="UP000045051"/>
    </source>
</evidence>
<feature type="coiled-coil region" evidence="3">
    <location>
        <begin position="43"/>
        <end position="121"/>
    </location>
</feature>
<dbReference type="SMART" id="SM00935">
    <property type="entry name" value="OmpH"/>
    <property type="match status" value="1"/>
</dbReference>
<reference evidence="7 10" key="2">
    <citation type="submission" date="2017-08" db="EMBL/GenBank/DDBJ databases">
        <title>Capnocytophaga canis 17-158 assembly.</title>
        <authorList>
            <person name="Gulvik C.A."/>
        </authorList>
    </citation>
    <scope>NUCLEOTIDE SEQUENCE [LARGE SCALE GENOMIC DNA]</scope>
    <source>
        <strain evidence="7 10">17-158</strain>
    </source>
</reference>
<dbReference type="EMBL" id="CDOL01000243">
    <property type="protein sequence ID" value="CEN53735.1"/>
    <property type="molecule type" value="Genomic_DNA"/>
</dbReference>
<dbReference type="GO" id="GO:0051082">
    <property type="term" value="F:unfolded protein binding"/>
    <property type="evidence" value="ECO:0007669"/>
    <property type="project" value="InterPro"/>
</dbReference>
<dbReference type="SUPFAM" id="SSF111384">
    <property type="entry name" value="OmpH-like"/>
    <property type="match status" value="1"/>
</dbReference>
<evidence type="ECO:0000313" key="8">
    <source>
        <dbReference type="Proteomes" id="UP000038200"/>
    </source>
</evidence>
<feature type="chain" id="PRO_5009384110" evidence="4">
    <location>
        <begin position="25"/>
        <end position="177"/>
    </location>
</feature>
<organism evidence="5 9">
    <name type="scientific">Capnocytophaga canis</name>
    <dbReference type="NCBI Taxonomy" id="1848903"/>
    <lineage>
        <taxon>Bacteria</taxon>
        <taxon>Pseudomonadati</taxon>
        <taxon>Bacteroidota</taxon>
        <taxon>Flavobacteriia</taxon>
        <taxon>Flavobacteriales</taxon>
        <taxon>Flavobacteriaceae</taxon>
        <taxon>Capnocytophaga</taxon>
    </lineage>
</organism>
<dbReference type="Proteomes" id="UP000038200">
    <property type="component" value="Unassembled WGS sequence"/>
</dbReference>
<evidence type="ECO:0000256" key="4">
    <source>
        <dbReference type="SAM" id="SignalP"/>
    </source>
</evidence>
<dbReference type="EMBL" id="NSDI01000002">
    <property type="protein sequence ID" value="RIY37689.1"/>
    <property type="molecule type" value="Genomic_DNA"/>
</dbReference>
<evidence type="ECO:0000256" key="1">
    <source>
        <dbReference type="ARBA" id="ARBA00009091"/>
    </source>
</evidence>
<dbReference type="RefSeq" id="WP_042008760.1">
    <property type="nucleotide sequence ID" value="NZ_CDOH01000001.1"/>
</dbReference>
<dbReference type="InterPro" id="IPR024930">
    <property type="entry name" value="Skp_dom_sf"/>
</dbReference>
<evidence type="ECO:0000313" key="5">
    <source>
        <dbReference type="EMBL" id="CEN43100.1"/>
    </source>
</evidence>
<dbReference type="GO" id="GO:0050821">
    <property type="term" value="P:protein stabilization"/>
    <property type="evidence" value="ECO:0007669"/>
    <property type="project" value="TreeGrafter"/>
</dbReference>
<reference evidence="8 9" key="1">
    <citation type="submission" date="2015-01" db="EMBL/GenBank/DDBJ databases">
        <authorList>
            <person name="MANFREDI Pablo"/>
        </authorList>
    </citation>
    <scope>NUCLEOTIDE SEQUENCE [LARGE SCALE GENOMIC DNA]</scope>
    <source>
        <strain evidence="5 9">CcD38</strain>
        <strain evidence="6 8">CcD93</strain>
    </source>
</reference>
<evidence type="ECO:0000313" key="10">
    <source>
        <dbReference type="Proteomes" id="UP000265497"/>
    </source>
</evidence>
<protein>
    <submittedName>
        <fullName evidence="5">Chaperone protein skp</fullName>
    </submittedName>
</protein>
<name>A0A0B7HUP6_9FLAO</name>
<dbReference type="GO" id="GO:0005829">
    <property type="term" value="C:cytosol"/>
    <property type="evidence" value="ECO:0007669"/>
    <property type="project" value="TreeGrafter"/>
</dbReference>
<dbReference type="OrthoDB" id="1524711at2"/>
<keyword evidence="2 4" id="KW-0732">Signal</keyword>
<evidence type="ECO:0000313" key="7">
    <source>
        <dbReference type="EMBL" id="RIY37689.1"/>
    </source>
</evidence>
<comment type="similarity">
    <text evidence="1">Belongs to the Skp family.</text>
</comment>
<keyword evidence="3" id="KW-0175">Coiled coil</keyword>
<sequence>MMRNIRTIMVVLALIFGATSMATAQVKVAHIDVQKLLEEMPERKAAEAQLKKLEQNYTADIQASIKELQTKAQTYQNEAASLSEAQLKARQAEFEKKGEEIQTMENNIRQAEQNARQTLLKKRQELVEPILKKVKAAIEKVAKAQGIHYVLDSSAGSGVIVASGTDLYESVKKELKF</sequence>
<dbReference type="Pfam" id="PF03938">
    <property type="entry name" value="OmpH"/>
    <property type="match status" value="1"/>
</dbReference>
<dbReference type="PANTHER" id="PTHR35089">
    <property type="entry name" value="CHAPERONE PROTEIN SKP"/>
    <property type="match status" value="1"/>
</dbReference>
<evidence type="ECO:0000256" key="3">
    <source>
        <dbReference type="SAM" id="Coils"/>
    </source>
</evidence>
<evidence type="ECO:0000313" key="6">
    <source>
        <dbReference type="EMBL" id="CEN53735.1"/>
    </source>
</evidence>
<keyword evidence="9" id="KW-1185">Reference proteome</keyword>